<gene>
    <name evidence="1" type="ORF">ACI2L5_44040</name>
</gene>
<reference evidence="1 2" key="1">
    <citation type="submission" date="2024-11" db="EMBL/GenBank/DDBJ databases">
        <title>The Natural Products Discovery Center: Release of the First 8490 Sequenced Strains for Exploring Actinobacteria Biosynthetic Diversity.</title>
        <authorList>
            <person name="Kalkreuter E."/>
            <person name="Kautsar S.A."/>
            <person name="Yang D."/>
            <person name="Bader C.D."/>
            <person name="Teijaro C.N."/>
            <person name="Fluegel L."/>
            <person name="Davis C.M."/>
            <person name="Simpson J.R."/>
            <person name="Lauterbach L."/>
            <person name="Steele A.D."/>
            <person name="Gui C."/>
            <person name="Meng S."/>
            <person name="Li G."/>
            <person name="Viehrig K."/>
            <person name="Ye F."/>
            <person name="Su P."/>
            <person name="Kiefer A.F."/>
            <person name="Nichols A."/>
            <person name="Cepeda A.J."/>
            <person name="Yan W."/>
            <person name="Fan B."/>
            <person name="Jiang Y."/>
            <person name="Adhikari A."/>
            <person name="Zheng C.-J."/>
            <person name="Schuster L."/>
            <person name="Cowan T.M."/>
            <person name="Smanski M.J."/>
            <person name="Chevrette M.G."/>
            <person name="De Carvalho L.P.S."/>
            <person name="Shen B."/>
        </authorList>
    </citation>
    <scope>NUCLEOTIDE SEQUENCE [LARGE SCALE GENOMIC DNA]</scope>
    <source>
        <strain evidence="1 2">NPDC020863</strain>
    </source>
</reference>
<sequence>MVNTAYDTARETPVASAWAAVGVSAFDELLYQAILNQPDAGAACWVLLTGASPARVREACNRLLTLGLLQPPDFMCGLRAVDPQVAIRALIRRRETESELLPATAEEMATAYEAGLLREEPVLAENFIHAGQAAW</sequence>
<evidence type="ECO:0000313" key="1">
    <source>
        <dbReference type="EMBL" id="MFK4271821.1"/>
    </source>
</evidence>
<organism evidence="1 2">
    <name type="scientific">Streptomyces milbemycinicus</name>
    <dbReference type="NCBI Taxonomy" id="476552"/>
    <lineage>
        <taxon>Bacteria</taxon>
        <taxon>Bacillati</taxon>
        <taxon>Actinomycetota</taxon>
        <taxon>Actinomycetes</taxon>
        <taxon>Kitasatosporales</taxon>
        <taxon>Streptomycetaceae</taxon>
        <taxon>Streptomyces</taxon>
    </lineage>
</organism>
<keyword evidence="2" id="KW-1185">Reference proteome</keyword>
<accession>A0ABW8M0W1</accession>
<dbReference type="RefSeq" id="WP_404748542.1">
    <property type="nucleotide sequence ID" value="NZ_JBJDQH010000020.1"/>
</dbReference>
<dbReference type="EMBL" id="JBJDQH010000020">
    <property type="protein sequence ID" value="MFK4271821.1"/>
    <property type="molecule type" value="Genomic_DNA"/>
</dbReference>
<dbReference type="Proteomes" id="UP001620295">
    <property type="component" value="Unassembled WGS sequence"/>
</dbReference>
<comment type="caution">
    <text evidence="1">The sequence shown here is derived from an EMBL/GenBank/DDBJ whole genome shotgun (WGS) entry which is preliminary data.</text>
</comment>
<protein>
    <submittedName>
        <fullName evidence="1">Uncharacterized protein</fullName>
    </submittedName>
</protein>
<proteinExistence type="predicted"/>
<evidence type="ECO:0000313" key="2">
    <source>
        <dbReference type="Proteomes" id="UP001620295"/>
    </source>
</evidence>
<name>A0ABW8M0W1_9ACTN</name>